<dbReference type="InterPro" id="IPR043379">
    <property type="entry name" value="ANKAR"/>
</dbReference>
<dbReference type="InterPro" id="IPR002110">
    <property type="entry name" value="Ankyrin_rpt"/>
</dbReference>
<dbReference type="SMART" id="SM00185">
    <property type="entry name" value="ARM"/>
    <property type="match status" value="9"/>
</dbReference>
<evidence type="ECO:0000256" key="2">
    <source>
        <dbReference type="PROSITE-ProRule" id="PRU00259"/>
    </source>
</evidence>
<dbReference type="PROSITE" id="PS50176">
    <property type="entry name" value="ARM_REPEAT"/>
    <property type="match status" value="2"/>
</dbReference>
<evidence type="ECO:0000313" key="5">
    <source>
        <dbReference type="Proteomes" id="UP000752171"/>
    </source>
</evidence>
<dbReference type="PANTHER" id="PTHR46464">
    <property type="entry name" value="ANK_REP_REGION DOMAIN-CONTAINING PROTEIN"/>
    <property type="match status" value="1"/>
</dbReference>
<feature type="region of interest" description="Disordered" evidence="3">
    <location>
        <begin position="1344"/>
        <end position="1420"/>
    </location>
</feature>
<dbReference type="PANTHER" id="PTHR46464:SF1">
    <property type="entry name" value="ANKYRIN AND ARMADILLO REPEAT-CONTAINING PROTEIN"/>
    <property type="match status" value="1"/>
</dbReference>
<evidence type="ECO:0000256" key="1">
    <source>
        <dbReference type="PROSITE-ProRule" id="PRU00023"/>
    </source>
</evidence>
<keyword evidence="1" id="KW-0040">ANK repeat</keyword>
<feature type="repeat" description="ANK" evidence="1">
    <location>
        <begin position="580"/>
        <end position="612"/>
    </location>
</feature>
<dbReference type="InterPro" id="IPR011989">
    <property type="entry name" value="ARM-like"/>
</dbReference>
<dbReference type="Gene3D" id="1.25.10.10">
    <property type="entry name" value="Leucine-rich Repeat Variant"/>
    <property type="match status" value="3"/>
</dbReference>
<feature type="repeat" description="ANK" evidence="1">
    <location>
        <begin position="649"/>
        <end position="681"/>
    </location>
</feature>
<dbReference type="Proteomes" id="UP000752171">
    <property type="component" value="Unassembled WGS sequence"/>
</dbReference>
<dbReference type="SMART" id="SM00248">
    <property type="entry name" value="ANK"/>
    <property type="match status" value="5"/>
</dbReference>
<protein>
    <submittedName>
        <fullName evidence="4">Ankyrin and armadillo repeat-containing protein</fullName>
    </submittedName>
</protein>
<dbReference type="PROSITE" id="PS50088">
    <property type="entry name" value="ANK_REPEAT"/>
    <property type="match status" value="2"/>
</dbReference>
<dbReference type="InterPro" id="IPR036770">
    <property type="entry name" value="Ankyrin_rpt-contain_sf"/>
</dbReference>
<dbReference type="SUPFAM" id="SSF48371">
    <property type="entry name" value="ARM repeat"/>
    <property type="match status" value="2"/>
</dbReference>
<feature type="repeat" description="ARM" evidence="2">
    <location>
        <begin position="1046"/>
        <end position="1075"/>
    </location>
</feature>
<dbReference type="PROSITE" id="PS50297">
    <property type="entry name" value="ANK_REP_REGION"/>
    <property type="match status" value="1"/>
</dbReference>
<feature type="region of interest" description="Disordered" evidence="3">
    <location>
        <begin position="1"/>
        <end position="23"/>
    </location>
</feature>
<proteinExistence type="predicted"/>
<feature type="region of interest" description="Disordered" evidence="3">
    <location>
        <begin position="213"/>
        <end position="235"/>
    </location>
</feature>
<gene>
    <name evidence="4" type="primary">ANKAR</name>
    <name evidence="4" type="ORF">AMEX_G14676</name>
</gene>
<sequence length="1420" mass="158104">MESQQFNSHPSVRSTAQPGPGKITKNLAALTAQRNASTFFEKYDCREIQELLSLTTHSWLLGAEDFAVPVDVPPGIIKQMKNFPHTNAIILVPCDSSVPLDYQVVHQIVRELTVGIYCFNQVPSISLEPNFDQSTSCQLSPAYYDTKVGQILVNIDYTMKSLWHGAYIPKEKRIHFTELWRSSMGVDSNGFPHTRKDILAEFLTAGLQDVSDDPSYQGIYDRDSGDTDPTYDPDSAEEQKLFSQFAESVLLKITSYLTSVQQHENLFSFEGALSLSSVFRLTEDSVELSTYQQLQQRLARHSRLVKKHLGRKVELSQDLAYLKLISCLVPLLVALRKKMRIPDLSQMLPPISEDKVKTERELPPLLLGPKFSCRHFSYPPDQYFHLHGGIEFDTGTPELDDITEEIKLAFSTLQNQASGYLKDLLWQDNAYKKQFPVPLSEINGKRYCVICIELASFYPQHNTVQWWEGMSTVIKTLRGEKLPLTDIQLHELFKKTFGYAKAIKCKSVLYGLRAAAERGLSAAFHTLTRKNSQSHLMMLDERGYSLLHHAAVCNHAHIICQLAAAGINLNQARRSRFSHSGFTALHLAAQCGSLEALNCLLALKADYRLVDQRGWTAVHFAAFYGQVACVQALCRKDPTLLDRRTSAEYHTTPVLLSATSGSVEALDYLLSSGANWRETDSKSNNAVQLAALYFHINILRRFIELDLDDLPVWKILVEMLRSDEHKRLEMGVRCLEALCVNTDSFWKDIMEAGGIAALVEILSSGRLKLQCMAAAVLCHMTENVAVCEELVRCRAVAVLIKLLGGQQPEIHSRCAVILADLAGHSGQYQTHIADLGGVEPVVNLLSSDLQDVLLNAVRCVQALCVGCPSNQTAVARAGGISQLVEFLTVNSEVLQEEVCLALAELARDHTENQELICGAGAVQPLVQVLQTRKMSTQVKAARAIEAIAHQNPAIQTLFQKTHVARYLLQLLKVFHQTSREQGAVSLWALAGDTLKQQKYMANVIGYHSILDMLLSSSDKMQYVGCQAVIALSRESCTHQKILCRENGVPPLVRLLRGSRSTERTLLSAICALRTLCIGVAHTNNAKSQAVIYEENAVAALLELLQNHESLQVKVQVAQTLACILMGNQKLQKVFWEKEDFSYDTVVELLQSEDPEIRLEAGHALALFACNNPTQQTAIWKRGGVPVRTYEHFLDSDDETERAKAAFQVIVLANVITGSDKVTLTARGITALVALLQSEKPNTVVITAQFLATLAHTRTVSDALVTMRVVEHLTAQLYSKEEEVRTACANALGYLTFNRHAHRILMAECRNTPLKYKLMMNHLAKDGKICSRFTSEFERQRKVGLPSLSLEQNGGPPVQQRCSKGVSNRRSSYPGSPAIRSSSDSTSAAVQPYRYNQRSKTALPRVRFSEESPSISQNNVT</sequence>
<accession>A0A8T2LJQ4</accession>
<dbReference type="InterPro" id="IPR000225">
    <property type="entry name" value="Armadillo"/>
</dbReference>
<reference evidence="4 5" key="1">
    <citation type="submission" date="2021-07" db="EMBL/GenBank/DDBJ databases">
        <authorList>
            <person name="Imarazene B."/>
            <person name="Zahm M."/>
            <person name="Klopp C."/>
            <person name="Cabau C."/>
            <person name="Beille S."/>
            <person name="Jouanno E."/>
            <person name="Castinel A."/>
            <person name="Lluch J."/>
            <person name="Gil L."/>
            <person name="Kuchtly C."/>
            <person name="Lopez Roques C."/>
            <person name="Donnadieu C."/>
            <person name="Parrinello H."/>
            <person name="Journot L."/>
            <person name="Du K."/>
            <person name="Schartl M."/>
            <person name="Retaux S."/>
            <person name="Guiguen Y."/>
        </authorList>
    </citation>
    <scope>NUCLEOTIDE SEQUENCE [LARGE SCALE GENOMIC DNA]</scope>
    <source>
        <strain evidence="4">Pach_M1</strain>
        <tissue evidence="4">Testis</tissue>
    </source>
</reference>
<dbReference type="Pfam" id="PF00514">
    <property type="entry name" value="Arm"/>
    <property type="match status" value="2"/>
</dbReference>
<feature type="compositionally biased region" description="Polar residues" evidence="3">
    <location>
        <begin position="1410"/>
        <end position="1420"/>
    </location>
</feature>
<evidence type="ECO:0000256" key="3">
    <source>
        <dbReference type="SAM" id="MobiDB-lite"/>
    </source>
</evidence>
<dbReference type="SUPFAM" id="SSF48403">
    <property type="entry name" value="Ankyrin repeat"/>
    <property type="match status" value="1"/>
</dbReference>
<organism evidence="4 5">
    <name type="scientific">Astyanax mexicanus</name>
    <name type="common">Blind cave fish</name>
    <name type="synonym">Astyanax fasciatus mexicanus</name>
    <dbReference type="NCBI Taxonomy" id="7994"/>
    <lineage>
        <taxon>Eukaryota</taxon>
        <taxon>Metazoa</taxon>
        <taxon>Chordata</taxon>
        <taxon>Craniata</taxon>
        <taxon>Vertebrata</taxon>
        <taxon>Euteleostomi</taxon>
        <taxon>Actinopterygii</taxon>
        <taxon>Neopterygii</taxon>
        <taxon>Teleostei</taxon>
        <taxon>Ostariophysi</taxon>
        <taxon>Characiformes</taxon>
        <taxon>Characoidei</taxon>
        <taxon>Acestrorhamphidae</taxon>
        <taxon>Acestrorhamphinae</taxon>
        <taxon>Astyanax</taxon>
    </lineage>
</organism>
<feature type="compositionally biased region" description="Polar residues" evidence="3">
    <location>
        <begin position="1"/>
        <end position="17"/>
    </location>
</feature>
<feature type="repeat" description="ARM" evidence="2">
    <location>
        <begin position="836"/>
        <end position="878"/>
    </location>
</feature>
<dbReference type="OrthoDB" id="1683831at2759"/>
<feature type="compositionally biased region" description="Polar residues" evidence="3">
    <location>
        <begin position="1359"/>
        <end position="1399"/>
    </location>
</feature>
<name>A0A8T2LJQ4_ASTMX</name>
<dbReference type="EMBL" id="JAICCE010000011">
    <property type="protein sequence ID" value="KAG9271720.1"/>
    <property type="molecule type" value="Genomic_DNA"/>
</dbReference>
<comment type="caution">
    <text evidence="4">The sequence shown here is derived from an EMBL/GenBank/DDBJ whole genome shotgun (WGS) entry which is preliminary data.</text>
</comment>
<dbReference type="Gene3D" id="1.25.40.20">
    <property type="entry name" value="Ankyrin repeat-containing domain"/>
    <property type="match status" value="2"/>
</dbReference>
<dbReference type="Pfam" id="PF12796">
    <property type="entry name" value="Ank_2"/>
    <property type="match status" value="1"/>
</dbReference>
<dbReference type="InterPro" id="IPR016024">
    <property type="entry name" value="ARM-type_fold"/>
</dbReference>
<evidence type="ECO:0000313" key="4">
    <source>
        <dbReference type="EMBL" id="KAG9271720.1"/>
    </source>
</evidence>